<organism evidence="2 3">
    <name type="scientific">Neolentinus lepideus HHB14362 ss-1</name>
    <dbReference type="NCBI Taxonomy" id="1314782"/>
    <lineage>
        <taxon>Eukaryota</taxon>
        <taxon>Fungi</taxon>
        <taxon>Dikarya</taxon>
        <taxon>Basidiomycota</taxon>
        <taxon>Agaricomycotina</taxon>
        <taxon>Agaricomycetes</taxon>
        <taxon>Gloeophyllales</taxon>
        <taxon>Gloeophyllaceae</taxon>
        <taxon>Neolentinus</taxon>
    </lineage>
</organism>
<feature type="region of interest" description="Disordered" evidence="1">
    <location>
        <begin position="1"/>
        <end position="76"/>
    </location>
</feature>
<reference evidence="2 3" key="1">
    <citation type="journal article" date="2016" name="Mol. Biol. Evol.">
        <title>Comparative Genomics of Early-Diverging Mushroom-Forming Fungi Provides Insights into the Origins of Lignocellulose Decay Capabilities.</title>
        <authorList>
            <person name="Nagy L.G."/>
            <person name="Riley R."/>
            <person name="Tritt A."/>
            <person name="Adam C."/>
            <person name="Daum C."/>
            <person name="Floudas D."/>
            <person name="Sun H."/>
            <person name="Yadav J.S."/>
            <person name="Pangilinan J."/>
            <person name="Larsson K.H."/>
            <person name="Matsuura K."/>
            <person name="Barry K."/>
            <person name="Labutti K."/>
            <person name="Kuo R."/>
            <person name="Ohm R.A."/>
            <person name="Bhattacharya S.S."/>
            <person name="Shirouzu T."/>
            <person name="Yoshinaga Y."/>
            <person name="Martin F.M."/>
            <person name="Grigoriev I.V."/>
            <person name="Hibbett D.S."/>
        </authorList>
    </citation>
    <scope>NUCLEOTIDE SEQUENCE [LARGE SCALE GENOMIC DNA]</scope>
    <source>
        <strain evidence="2 3">HHB14362 ss-1</strain>
    </source>
</reference>
<accession>A0A165RF26</accession>
<dbReference type="EMBL" id="KV425583">
    <property type="protein sequence ID" value="KZT23721.1"/>
    <property type="molecule type" value="Genomic_DNA"/>
</dbReference>
<name>A0A165RF26_9AGAM</name>
<evidence type="ECO:0000256" key="1">
    <source>
        <dbReference type="SAM" id="MobiDB-lite"/>
    </source>
</evidence>
<dbReference type="Proteomes" id="UP000076761">
    <property type="component" value="Unassembled WGS sequence"/>
</dbReference>
<dbReference type="OrthoDB" id="3143642at2759"/>
<dbReference type="AlphaFoldDB" id="A0A165RF26"/>
<sequence>MTSSDVILSKRITGTQSPPLEATGEDKPMGASSVKQASLGEGVDAVPDSEQRGSYFKDSNKEQTQKQAHGVQPKEK</sequence>
<dbReference type="InParanoid" id="A0A165RF26"/>
<evidence type="ECO:0000313" key="3">
    <source>
        <dbReference type="Proteomes" id="UP000076761"/>
    </source>
</evidence>
<feature type="compositionally biased region" description="Polar residues" evidence="1">
    <location>
        <begin position="1"/>
        <end position="18"/>
    </location>
</feature>
<keyword evidence="3" id="KW-1185">Reference proteome</keyword>
<evidence type="ECO:0000313" key="2">
    <source>
        <dbReference type="EMBL" id="KZT23721.1"/>
    </source>
</evidence>
<proteinExistence type="predicted"/>
<protein>
    <submittedName>
        <fullName evidence="2">Uncharacterized protein</fullName>
    </submittedName>
</protein>
<gene>
    <name evidence="2" type="ORF">NEOLEDRAFT_1243086</name>
</gene>